<evidence type="ECO:0000259" key="9">
    <source>
        <dbReference type="Pfam" id="PF23122"/>
    </source>
</evidence>
<dbReference type="EMBL" id="OU895878">
    <property type="protein sequence ID" value="CAG9802860.1"/>
    <property type="molecule type" value="Genomic_DNA"/>
</dbReference>
<comment type="similarity">
    <text evidence="2">Belongs to the TIP family.</text>
</comment>
<evidence type="ECO:0000256" key="5">
    <source>
        <dbReference type="ARBA" id="ARBA00023136"/>
    </source>
</evidence>
<comment type="subcellular location">
    <subcellularLocation>
        <location evidence="1">Membrane</location>
        <topology evidence="1">Single-pass type I membrane protein</topology>
    </subcellularLocation>
</comment>
<dbReference type="PANTHER" id="PTHR13412:SF0">
    <property type="entry name" value="T-CELL IMMUNOMODULATORY PROTEIN"/>
    <property type="match status" value="1"/>
</dbReference>
<dbReference type="InterPro" id="IPR024881">
    <property type="entry name" value="Tip"/>
</dbReference>
<keyword evidence="11" id="KW-1185">Reference proteome</keyword>
<dbReference type="InterPro" id="IPR057089">
    <property type="entry name" value="C2_TIP"/>
</dbReference>
<dbReference type="Proteomes" id="UP001153620">
    <property type="component" value="Chromosome 2"/>
</dbReference>
<keyword evidence="3 7" id="KW-0812">Transmembrane</keyword>
<evidence type="ECO:0000256" key="6">
    <source>
        <dbReference type="ARBA" id="ARBA00023180"/>
    </source>
</evidence>
<feature type="transmembrane region" description="Helical" evidence="7">
    <location>
        <begin position="562"/>
        <end position="584"/>
    </location>
</feature>
<dbReference type="Pfam" id="PF23122">
    <property type="entry name" value="C2_ITFG1"/>
    <property type="match status" value="1"/>
</dbReference>
<evidence type="ECO:0000256" key="3">
    <source>
        <dbReference type="ARBA" id="ARBA00022692"/>
    </source>
</evidence>
<keyword evidence="8" id="KW-0732">Signal</keyword>
<keyword evidence="4 7" id="KW-1133">Transmembrane helix</keyword>
<sequence length="608" mass="69502">MNSKIFAVIFHVCLVKLIYATDISDLVFSNINDGIISAYGDFNSDELTDVFIIRDNFHTIEILLASDTPPLLRRDEKNFKCHYPNLDITSVVPGDFDGDALMDVMFTARKNKKEVDVYINYGGLTYLNCTTTNNSAPVISSMIGEPLALDYENDMIIDLFGLRMDDGIEKRSLWIFNKTRSPPNIEDLDTKIIGDKKLGKLTNPHSHATIDLNEDFLADLSLSTEKGFELWIADKYTKKYHYEEELLFPTGSTAHFGQALYIDLELNGNMTQLIPVCLDADCKESRIYVHTENHYKELEINFFQDDNKTQWGFLSPKEDGKFYERAMTLRMGDFNNDGYIDLLATLQRKGQSEPMIQTFLLENIKRSNLHDTDRVRRTFAVRWNALSPFGQDTVMASFYDFYQDGILDVIMLQKNGDKYKPLAFRNTLDYDANFVKVIVLTGLENAKKPPKENSPFGSKSKCYGSNLPGPKIKYHTTTQEGLAQHGVATQLSQSAYFSLHLPYQIFGLGRTPNFVDNVEIMFAGKKKTWPQIIPNSQMLVIPRDPDQTYTWKAQLFVTPSKIIIQSVIALLGIIVVISFIIIGLHMKERREDKLEKLQEAQRFHFDAM</sequence>
<feature type="domain" description="T-cell immunomodulatory protein TIP C2" evidence="9">
    <location>
        <begin position="463"/>
        <end position="556"/>
    </location>
</feature>
<protein>
    <recommendedName>
        <fullName evidence="9">T-cell immunomodulatory protein TIP C2 domain-containing protein</fullName>
    </recommendedName>
</protein>
<keyword evidence="6" id="KW-0325">Glycoprotein</keyword>
<dbReference type="OrthoDB" id="10250728at2759"/>
<evidence type="ECO:0000256" key="7">
    <source>
        <dbReference type="SAM" id="Phobius"/>
    </source>
</evidence>
<keyword evidence="5 7" id="KW-0472">Membrane</keyword>
<evidence type="ECO:0000256" key="8">
    <source>
        <dbReference type="SAM" id="SignalP"/>
    </source>
</evidence>
<evidence type="ECO:0000256" key="1">
    <source>
        <dbReference type="ARBA" id="ARBA00004479"/>
    </source>
</evidence>
<accession>A0A9N9RT78</accession>
<evidence type="ECO:0000256" key="4">
    <source>
        <dbReference type="ARBA" id="ARBA00022989"/>
    </source>
</evidence>
<organism evidence="10 11">
    <name type="scientific">Chironomus riparius</name>
    <dbReference type="NCBI Taxonomy" id="315576"/>
    <lineage>
        <taxon>Eukaryota</taxon>
        <taxon>Metazoa</taxon>
        <taxon>Ecdysozoa</taxon>
        <taxon>Arthropoda</taxon>
        <taxon>Hexapoda</taxon>
        <taxon>Insecta</taxon>
        <taxon>Pterygota</taxon>
        <taxon>Neoptera</taxon>
        <taxon>Endopterygota</taxon>
        <taxon>Diptera</taxon>
        <taxon>Nematocera</taxon>
        <taxon>Chironomoidea</taxon>
        <taxon>Chironomidae</taxon>
        <taxon>Chironominae</taxon>
        <taxon>Chironomus</taxon>
    </lineage>
</organism>
<evidence type="ECO:0000313" key="11">
    <source>
        <dbReference type="Proteomes" id="UP001153620"/>
    </source>
</evidence>
<dbReference type="AlphaFoldDB" id="A0A9N9RT78"/>
<gene>
    <name evidence="10" type="ORF">CHIRRI_LOCUS5765</name>
</gene>
<reference evidence="10" key="1">
    <citation type="submission" date="2022-01" db="EMBL/GenBank/DDBJ databases">
        <authorList>
            <person name="King R."/>
        </authorList>
    </citation>
    <scope>NUCLEOTIDE SEQUENCE</scope>
</reference>
<dbReference type="GO" id="GO:0005886">
    <property type="term" value="C:plasma membrane"/>
    <property type="evidence" value="ECO:0007669"/>
    <property type="project" value="TreeGrafter"/>
</dbReference>
<dbReference type="PANTHER" id="PTHR13412">
    <property type="entry name" value="T-CELL IMMUNOMODULATORY PROTEIN HOMOLOG"/>
    <property type="match status" value="1"/>
</dbReference>
<evidence type="ECO:0000313" key="10">
    <source>
        <dbReference type="EMBL" id="CAG9802860.1"/>
    </source>
</evidence>
<dbReference type="SUPFAM" id="SSF69318">
    <property type="entry name" value="Integrin alpha N-terminal domain"/>
    <property type="match status" value="1"/>
</dbReference>
<reference evidence="10" key="2">
    <citation type="submission" date="2022-10" db="EMBL/GenBank/DDBJ databases">
        <authorList>
            <consortium name="ENA_rothamsted_submissions"/>
            <consortium name="culmorum"/>
            <person name="King R."/>
        </authorList>
    </citation>
    <scope>NUCLEOTIDE SEQUENCE</scope>
</reference>
<feature type="chain" id="PRO_5040256084" description="T-cell immunomodulatory protein TIP C2 domain-containing protein" evidence="8">
    <location>
        <begin position="21"/>
        <end position="608"/>
    </location>
</feature>
<evidence type="ECO:0000256" key="2">
    <source>
        <dbReference type="ARBA" id="ARBA00006496"/>
    </source>
</evidence>
<dbReference type="InterPro" id="IPR028994">
    <property type="entry name" value="Integrin_alpha_N"/>
</dbReference>
<proteinExistence type="inferred from homology"/>
<name>A0A9N9RT78_9DIPT</name>
<feature type="signal peptide" evidence="8">
    <location>
        <begin position="1"/>
        <end position="20"/>
    </location>
</feature>